<keyword evidence="3" id="KW-1185">Reference proteome</keyword>
<organism evidence="2 3">
    <name type="scientific">Glomus cerebriforme</name>
    <dbReference type="NCBI Taxonomy" id="658196"/>
    <lineage>
        <taxon>Eukaryota</taxon>
        <taxon>Fungi</taxon>
        <taxon>Fungi incertae sedis</taxon>
        <taxon>Mucoromycota</taxon>
        <taxon>Glomeromycotina</taxon>
        <taxon>Glomeromycetes</taxon>
        <taxon>Glomerales</taxon>
        <taxon>Glomeraceae</taxon>
        <taxon>Glomus</taxon>
    </lineage>
</organism>
<proteinExistence type="predicted"/>
<protein>
    <submittedName>
        <fullName evidence="2">Uncharacterized protein</fullName>
    </submittedName>
</protein>
<evidence type="ECO:0000256" key="1">
    <source>
        <dbReference type="SAM" id="Phobius"/>
    </source>
</evidence>
<dbReference type="OrthoDB" id="2387937at2759"/>
<keyword evidence="1" id="KW-1133">Transmembrane helix</keyword>
<dbReference type="Proteomes" id="UP000265703">
    <property type="component" value="Unassembled WGS sequence"/>
</dbReference>
<dbReference type="AlphaFoldDB" id="A0A397TNK2"/>
<sequence>MSIRFLEKMLLLRHKPSFMKISHFSFIGTFIGAIVILNIYLFYHNVNSSSKVEVLKFPKNPGIMKIDIGQGEDDLWILTKENYLYHWDTFKKEFICKNSCTPIVDFAVGSDGTVIMLSLYNIYCVYIRDDIDSWYWVANANQNTRISICNYNLVFITYNNKIFQGYYDYGSHQIIWQQLDSAEYYYDQISCAFHDGSLWFIGRYKHHVYVYIDDNKNIPRSEISFKQIKALSKQHAIGIDYNNDLWEYTKGTWTWIKNNVKGATINNDGEIFFIDITNDNLIYKLSKN</sequence>
<evidence type="ECO:0000313" key="3">
    <source>
        <dbReference type="Proteomes" id="UP000265703"/>
    </source>
</evidence>
<evidence type="ECO:0000313" key="2">
    <source>
        <dbReference type="EMBL" id="RIA99538.1"/>
    </source>
</evidence>
<dbReference type="EMBL" id="QKYT01000003">
    <property type="protein sequence ID" value="RIA99538.1"/>
    <property type="molecule type" value="Genomic_DNA"/>
</dbReference>
<comment type="caution">
    <text evidence="2">The sequence shown here is derived from an EMBL/GenBank/DDBJ whole genome shotgun (WGS) entry which is preliminary data.</text>
</comment>
<keyword evidence="1" id="KW-0472">Membrane</keyword>
<accession>A0A397TNK2</accession>
<feature type="transmembrane region" description="Helical" evidence="1">
    <location>
        <begin position="21"/>
        <end position="43"/>
    </location>
</feature>
<name>A0A397TNK2_9GLOM</name>
<keyword evidence="1" id="KW-0812">Transmembrane</keyword>
<reference evidence="2 3" key="1">
    <citation type="submission" date="2018-06" db="EMBL/GenBank/DDBJ databases">
        <title>Comparative genomics reveals the genomic features of Rhizophagus irregularis, R. cerebriforme, R. diaphanum and Gigaspora rosea, and their symbiotic lifestyle signature.</title>
        <authorList>
            <person name="Morin E."/>
            <person name="San Clemente H."/>
            <person name="Chen E.C.H."/>
            <person name="De La Providencia I."/>
            <person name="Hainaut M."/>
            <person name="Kuo A."/>
            <person name="Kohler A."/>
            <person name="Murat C."/>
            <person name="Tang N."/>
            <person name="Roy S."/>
            <person name="Loubradou J."/>
            <person name="Henrissat B."/>
            <person name="Grigoriev I.V."/>
            <person name="Corradi N."/>
            <person name="Roux C."/>
            <person name="Martin F.M."/>
        </authorList>
    </citation>
    <scope>NUCLEOTIDE SEQUENCE [LARGE SCALE GENOMIC DNA]</scope>
    <source>
        <strain evidence="2 3">DAOM 227022</strain>
    </source>
</reference>
<gene>
    <name evidence="2" type="ORF">C1645_747054</name>
</gene>